<evidence type="ECO:0000256" key="4">
    <source>
        <dbReference type="ARBA" id="ARBA00044877"/>
    </source>
</evidence>
<evidence type="ECO:0000256" key="2">
    <source>
        <dbReference type="ARBA" id="ARBA00009098"/>
    </source>
</evidence>
<dbReference type="InterPro" id="IPR003168">
    <property type="entry name" value="Nitrile_hydratase_bsu"/>
</dbReference>
<comment type="similarity">
    <text evidence="2 5">Belongs to the nitrile hydratase subunit beta family.</text>
</comment>
<feature type="domain" description="Nitrile hydratase beta subunit-like N-terminal" evidence="7">
    <location>
        <begin position="1"/>
        <end position="104"/>
    </location>
</feature>
<organism evidence="8 9">
    <name type="scientific">Amaricoccus solimangrovi</name>
    <dbReference type="NCBI Taxonomy" id="2589815"/>
    <lineage>
        <taxon>Bacteria</taxon>
        <taxon>Pseudomonadati</taxon>
        <taxon>Pseudomonadota</taxon>
        <taxon>Alphaproteobacteria</taxon>
        <taxon>Rhodobacterales</taxon>
        <taxon>Paracoccaceae</taxon>
        <taxon>Amaricoccus</taxon>
    </lineage>
</organism>
<dbReference type="SUPFAM" id="SSF50090">
    <property type="entry name" value="Electron transport accessory proteins"/>
    <property type="match status" value="1"/>
</dbReference>
<feature type="domain" description="Nitrile hydratase beta subunit" evidence="6">
    <location>
        <begin position="121"/>
        <end position="218"/>
    </location>
</feature>
<dbReference type="InterPro" id="IPR008990">
    <property type="entry name" value="Elect_transpt_acc-like_dom_sf"/>
</dbReference>
<dbReference type="Pfam" id="PF02211">
    <property type="entry name" value="NHase_beta_C"/>
    <property type="match status" value="1"/>
</dbReference>
<accession>A0A501WQ62</accession>
<dbReference type="AlphaFoldDB" id="A0A501WQ62"/>
<dbReference type="GO" id="GO:0046914">
    <property type="term" value="F:transition metal ion binding"/>
    <property type="evidence" value="ECO:0007669"/>
    <property type="project" value="InterPro"/>
</dbReference>
<reference evidence="8 9" key="1">
    <citation type="submission" date="2019-06" db="EMBL/GenBank/DDBJ databases">
        <title>A novel bacterium of genus Amaricoccus, isolated from marine sediment.</title>
        <authorList>
            <person name="Huang H."/>
            <person name="Mo K."/>
            <person name="Hu Y."/>
        </authorList>
    </citation>
    <scope>NUCLEOTIDE SEQUENCE [LARGE SCALE GENOMIC DNA]</scope>
    <source>
        <strain evidence="8 9">HB172011</strain>
    </source>
</reference>
<evidence type="ECO:0000259" key="6">
    <source>
        <dbReference type="Pfam" id="PF02211"/>
    </source>
</evidence>
<dbReference type="NCBIfam" id="TIGR03888">
    <property type="entry name" value="nitrile_beta"/>
    <property type="match status" value="1"/>
</dbReference>
<dbReference type="Proteomes" id="UP000319255">
    <property type="component" value="Unassembled WGS sequence"/>
</dbReference>
<comment type="function">
    <text evidence="1 5">NHase catalyzes the hydration of various nitrile compounds to the corresponding amides.</text>
</comment>
<dbReference type="Gene3D" id="1.10.472.20">
    <property type="entry name" value="Nitrile hydratase, beta subunit"/>
    <property type="match status" value="1"/>
</dbReference>
<name>A0A501WQ62_9RHOB</name>
<dbReference type="EC" id="4.2.1.84" evidence="5"/>
<dbReference type="Gene3D" id="2.30.30.50">
    <property type="match status" value="1"/>
</dbReference>
<keyword evidence="3 5" id="KW-0456">Lyase</keyword>
<dbReference type="OrthoDB" id="3478924at2"/>
<comment type="catalytic activity">
    <reaction evidence="4 5">
        <text>an aliphatic primary amide = an aliphatic nitrile + H2O</text>
        <dbReference type="Rhea" id="RHEA:12673"/>
        <dbReference type="ChEBI" id="CHEBI:15377"/>
        <dbReference type="ChEBI" id="CHEBI:65285"/>
        <dbReference type="ChEBI" id="CHEBI:80291"/>
        <dbReference type="EC" id="4.2.1.84"/>
    </reaction>
</comment>
<dbReference type="InterPro" id="IPR049054">
    <property type="entry name" value="CN_hydtase_beta-like_N"/>
</dbReference>
<evidence type="ECO:0000256" key="1">
    <source>
        <dbReference type="ARBA" id="ARBA00004042"/>
    </source>
</evidence>
<gene>
    <name evidence="8" type="primary">nthB</name>
    <name evidence="8" type="ORF">FJM51_11895</name>
</gene>
<dbReference type="PIRSF" id="PIRSF001427">
    <property type="entry name" value="NHase_beta"/>
    <property type="match status" value="1"/>
</dbReference>
<protein>
    <recommendedName>
        <fullName evidence="5">Nitrile hydratase subunit beta</fullName>
        <shortName evidence="5">NHase</shortName>
        <ecNumber evidence="5">4.2.1.84</ecNumber>
    </recommendedName>
</protein>
<dbReference type="Pfam" id="PF21006">
    <property type="entry name" value="NHase_beta_N"/>
    <property type="match status" value="1"/>
</dbReference>
<dbReference type="RefSeq" id="WP_140454367.1">
    <property type="nucleotide sequence ID" value="NZ_VFRP01000010.1"/>
</dbReference>
<dbReference type="EMBL" id="VFRP01000010">
    <property type="protein sequence ID" value="TPE50490.1"/>
    <property type="molecule type" value="Genomic_DNA"/>
</dbReference>
<sequence length="219" mass="23753">MNGPQDLGGQQGFGAVAPEADEPLFHAPWEARAMALTLACGALGAWTIDESRHARETLGWVTYYRSSYYEIWIRALETLLARHGFVASEERAAGRALRLAPEAPRVLRAEAVAGTLARGGPCDRPVAAPPRFAPGARVRTVAMNPEHHTRLPRYARDKPGVVEAVQGGFVFPDSNAHGGGERPQWVYTVVLRGEDLWGADADPGSEVSIDAWESYLEPA</sequence>
<proteinExistence type="inferred from homology"/>
<dbReference type="InterPro" id="IPR042262">
    <property type="entry name" value="CN_hydtase_beta_C"/>
</dbReference>
<evidence type="ECO:0000256" key="3">
    <source>
        <dbReference type="ARBA" id="ARBA00023239"/>
    </source>
</evidence>
<evidence type="ECO:0000256" key="5">
    <source>
        <dbReference type="PIRNR" id="PIRNR001427"/>
    </source>
</evidence>
<keyword evidence="9" id="KW-1185">Reference proteome</keyword>
<dbReference type="GO" id="GO:0018822">
    <property type="term" value="F:nitrile hydratase activity"/>
    <property type="evidence" value="ECO:0007669"/>
    <property type="project" value="UniProtKB-EC"/>
</dbReference>
<evidence type="ECO:0000313" key="9">
    <source>
        <dbReference type="Proteomes" id="UP000319255"/>
    </source>
</evidence>
<evidence type="ECO:0000259" key="7">
    <source>
        <dbReference type="Pfam" id="PF21006"/>
    </source>
</evidence>
<dbReference type="InterPro" id="IPR024690">
    <property type="entry name" value="CN_hydtase_beta_dom_C"/>
</dbReference>
<evidence type="ECO:0000313" key="8">
    <source>
        <dbReference type="EMBL" id="TPE50490.1"/>
    </source>
</evidence>
<comment type="caution">
    <text evidence="8">The sequence shown here is derived from an EMBL/GenBank/DDBJ whole genome shotgun (WGS) entry which is preliminary data.</text>
</comment>